<feature type="domain" description="Helix-hairpin-helix DNA-binding motif class 1" evidence="2">
    <location>
        <begin position="173"/>
        <end position="192"/>
    </location>
</feature>
<dbReference type="SMART" id="SM00278">
    <property type="entry name" value="HhH1"/>
    <property type="match status" value="2"/>
</dbReference>
<comment type="caution">
    <text evidence="3">The sequence shown here is derived from an EMBL/GenBank/DDBJ whole genome shotgun (WGS) entry which is preliminary data.</text>
</comment>
<dbReference type="Proteomes" id="UP000886786">
    <property type="component" value="Unassembled WGS sequence"/>
</dbReference>
<evidence type="ECO:0000313" key="4">
    <source>
        <dbReference type="Proteomes" id="UP000886786"/>
    </source>
</evidence>
<keyword evidence="1" id="KW-0732">Signal</keyword>
<feature type="chain" id="PRO_5038865814" evidence="1">
    <location>
        <begin position="27"/>
        <end position="225"/>
    </location>
</feature>
<organism evidence="3 4">
    <name type="scientific">Candidatus Coprosoma intestinipullorum</name>
    <dbReference type="NCBI Taxonomy" id="2840752"/>
    <lineage>
        <taxon>Bacteria</taxon>
        <taxon>Bacillati</taxon>
        <taxon>Bacillota</taxon>
        <taxon>Bacillota incertae sedis</taxon>
        <taxon>Candidatus Coprosoma</taxon>
    </lineage>
</organism>
<dbReference type="Pfam" id="PF10531">
    <property type="entry name" value="SLBB"/>
    <property type="match status" value="1"/>
</dbReference>
<dbReference type="PANTHER" id="PTHR21180:SF32">
    <property type="entry name" value="ENDONUCLEASE_EXONUCLEASE_PHOSPHATASE FAMILY DOMAIN-CONTAINING PROTEIN 1"/>
    <property type="match status" value="1"/>
</dbReference>
<name>A0A9D0ZRM4_9FIRM</name>
<dbReference type="GO" id="GO:0006281">
    <property type="term" value="P:DNA repair"/>
    <property type="evidence" value="ECO:0007669"/>
    <property type="project" value="InterPro"/>
</dbReference>
<proteinExistence type="predicted"/>
<dbReference type="Gene3D" id="3.10.560.10">
    <property type="entry name" value="Outer membrane lipoprotein wza domain like"/>
    <property type="match status" value="1"/>
</dbReference>
<sequence length="225" mass="24963">MSFLKKHKTKIFVLIFICFAFYSVSSVVTIEDEKEMASNETVTKKEETKKTTEKIKEEKVIVDVKGEVTTPGVYELLSTNTVMDAINMAGGLTKQSDTSNINLSKKLSDEMVIIVYSSSEIKEMKEAEEVICPPCNNACITEEDKTAELKDEEIETESTQTTGKININTATTEELQALSGIGETKAQAIVDYRTQNGKFETIEDLKNVSGIGDSTFEKIKENITV</sequence>
<dbReference type="PANTHER" id="PTHR21180">
    <property type="entry name" value="ENDONUCLEASE/EXONUCLEASE/PHOSPHATASE FAMILY DOMAIN-CONTAINING PROTEIN 1"/>
    <property type="match status" value="1"/>
</dbReference>
<dbReference type="GO" id="GO:0003677">
    <property type="term" value="F:DNA binding"/>
    <property type="evidence" value="ECO:0007669"/>
    <property type="project" value="InterPro"/>
</dbReference>
<accession>A0A9D0ZRM4</accession>
<feature type="signal peptide" evidence="1">
    <location>
        <begin position="1"/>
        <end position="26"/>
    </location>
</feature>
<dbReference type="InterPro" id="IPR051675">
    <property type="entry name" value="Endo/Exo/Phosphatase_dom_1"/>
</dbReference>
<dbReference type="NCBIfam" id="TIGR00426">
    <property type="entry name" value="competence protein ComEA helix-hairpin-helix repeat region"/>
    <property type="match status" value="1"/>
</dbReference>
<evidence type="ECO:0000259" key="2">
    <source>
        <dbReference type="SMART" id="SM00278"/>
    </source>
</evidence>
<dbReference type="Gene3D" id="1.10.150.280">
    <property type="entry name" value="AF1531-like domain"/>
    <property type="match status" value="1"/>
</dbReference>
<dbReference type="EMBL" id="DVFV01000123">
    <property type="protein sequence ID" value="HIQ91379.1"/>
    <property type="molecule type" value="Genomic_DNA"/>
</dbReference>
<reference evidence="3" key="2">
    <citation type="journal article" date="2021" name="PeerJ">
        <title>Extensive microbial diversity within the chicken gut microbiome revealed by metagenomics and culture.</title>
        <authorList>
            <person name="Gilroy R."/>
            <person name="Ravi A."/>
            <person name="Getino M."/>
            <person name="Pursley I."/>
            <person name="Horton D.L."/>
            <person name="Alikhan N.F."/>
            <person name="Baker D."/>
            <person name="Gharbi K."/>
            <person name="Hall N."/>
            <person name="Watson M."/>
            <person name="Adriaenssens E.M."/>
            <person name="Foster-Nyarko E."/>
            <person name="Jarju S."/>
            <person name="Secka A."/>
            <person name="Antonio M."/>
            <person name="Oren A."/>
            <person name="Chaudhuri R.R."/>
            <person name="La Ragione R."/>
            <person name="Hildebrand F."/>
            <person name="Pallen M.J."/>
        </authorList>
    </citation>
    <scope>NUCLEOTIDE SEQUENCE</scope>
    <source>
        <strain evidence="3">CHK147-3167</strain>
    </source>
</reference>
<feature type="domain" description="Helix-hairpin-helix DNA-binding motif class 1" evidence="2">
    <location>
        <begin position="203"/>
        <end position="222"/>
    </location>
</feature>
<gene>
    <name evidence="3" type="ORF">IAB27_07150</name>
</gene>
<dbReference type="InterPro" id="IPR004509">
    <property type="entry name" value="Competence_ComEA_HhH"/>
</dbReference>
<evidence type="ECO:0000313" key="3">
    <source>
        <dbReference type="EMBL" id="HIQ91379.1"/>
    </source>
</evidence>
<dbReference type="InterPro" id="IPR010994">
    <property type="entry name" value="RuvA_2-like"/>
</dbReference>
<dbReference type="AlphaFoldDB" id="A0A9D0ZRM4"/>
<dbReference type="Pfam" id="PF12836">
    <property type="entry name" value="HHH_3"/>
    <property type="match status" value="1"/>
</dbReference>
<reference evidence="3" key="1">
    <citation type="submission" date="2020-10" db="EMBL/GenBank/DDBJ databases">
        <authorList>
            <person name="Gilroy R."/>
        </authorList>
    </citation>
    <scope>NUCLEOTIDE SEQUENCE</scope>
    <source>
        <strain evidence="3">CHK147-3167</strain>
    </source>
</reference>
<dbReference type="GO" id="GO:0015628">
    <property type="term" value="P:protein secretion by the type II secretion system"/>
    <property type="evidence" value="ECO:0007669"/>
    <property type="project" value="TreeGrafter"/>
</dbReference>
<dbReference type="InterPro" id="IPR003583">
    <property type="entry name" value="Hlx-hairpin-Hlx_DNA-bd_motif"/>
</dbReference>
<evidence type="ECO:0000256" key="1">
    <source>
        <dbReference type="SAM" id="SignalP"/>
    </source>
</evidence>
<dbReference type="SUPFAM" id="SSF47781">
    <property type="entry name" value="RuvA domain 2-like"/>
    <property type="match status" value="1"/>
</dbReference>
<dbReference type="GO" id="GO:0015627">
    <property type="term" value="C:type II protein secretion system complex"/>
    <property type="evidence" value="ECO:0007669"/>
    <property type="project" value="TreeGrafter"/>
</dbReference>
<protein>
    <submittedName>
        <fullName evidence="3">Helix-hairpin-helix domain-containing protein</fullName>
    </submittedName>
</protein>
<dbReference type="InterPro" id="IPR019554">
    <property type="entry name" value="Soluble_ligand-bd"/>
</dbReference>